<dbReference type="PIRSF" id="PIRSF030771">
    <property type="entry name" value="UCP030771"/>
    <property type="match status" value="1"/>
</dbReference>
<dbReference type="AlphaFoldDB" id="A0A482U529"/>
<evidence type="ECO:0000313" key="2">
    <source>
        <dbReference type="Proteomes" id="UP000282800"/>
    </source>
</evidence>
<proteinExistence type="predicted"/>
<dbReference type="EMBL" id="RWYU02000002">
    <property type="protein sequence ID" value="RYJ63243.1"/>
    <property type="molecule type" value="Genomic_DNA"/>
</dbReference>
<dbReference type="Pfam" id="PF09956">
    <property type="entry name" value="Phage_cement_2"/>
    <property type="match status" value="1"/>
</dbReference>
<accession>A0A482U529</accession>
<protein>
    <submittedName>
        <fullName evidence="1">DUF2190 family protein</fullName>
    </submittedName>
</protein>
<organism evidence="1 2">
    <name type="scientific">Pseudomonas songnenensis</name>
    <dbReference type="NCBI Taxonomy" id="1176259"/>
    <lineage>
        <taxon>Bacteria</taxon>
        <taxon>Pseudomonadati</taxon>
        <taxon>Pseudomonadota</taxon>
        <taxon>Gammaproteobacteria</taxon>
        <taxon>Pseudomonadales</taxon>
        <taxon>Pseudomonadaceae</taxon>
        <taxon>Pseudomonas</taxon>
    </lineage>
</organism>
<reference evidence="1 2" key="1">
    <citation type="submission" date="2019-01" db="EMBL/GenBank/DDBJ databases">
        <title>High-quality draft genome of. Pseudomonas songnenensis str. L103, a full-fledged denitrifier isolated from 100 meters deep aquifer in a heavily nitrogen fertilized agricultural area.</title>
        <authorList>
            <person name="Liu M."/>
            <person name="Liu B."/>
        </authorList>
    </citation>
    <scope>NUCLEOTIDE SEQUENCE [LARGE SCALE GENOMIC DNA]</scope>
    <source>
        <strain evidence="1 2">L103</strain>
    </source>
</reference>
<dbReference type="Proteomes" id="UP000282800">
    <property type="component" value="Unassembled WGS sequence"/>
</dbReference>
<sequence length="116" mass="11451">MKNFIQHGDMITVTAAAAVTSGQLVRANGLIGVAATSVASGQPVEIKTTGVFDLSKTSAQAWSVGQPVYAIAASGLLTNVAGTGNYLVGVAVADAANPSATGRVRLNGSLGHAVTA</sequence>
<dbReference type="OrthoDB" id="5365964at2"/>
<name>A0A482U529_9PSED</name>
<dbReference type="InterPro" id="IPR011231">
    <property type="entry name" value="Phage_VT1-Sakai_H0018"/>
</dbReference>
<evidence type="ECO:0000313" key="1">
    <source>
        <dbReference type="EMBL" id="RYJ63243.1"/>
    </source>
</evidence>
<gene>
    <name evidence="1" type="ORF">EJA06_004630</name>
</gene>
<dbReference type="RefSeq" id="WP_126188812.1">
    <property type="nucleotide sequence ID" value="NZ_RWYU02000002.1"/>
</dbReference>
<comment type="caution">
    <text evidence="1">The sequence shown here is derived from an EMBL/GenBank/DDBJ whole genome shotgun (WGS) entry which is preliminary data.</text>
</comment>